<dbReference type="RefSeq" id="WP_106606354.1">
    <property type="nucleotide sequence ID" value="NZ_PYGJ01000001.1"/>
</dbReference>
<reference evidence="3 4" key="1">
    <citation type="submission" date="2018-03" db="EMBL/GenBank/DDBJ databases">
        <title>Genomic Encyclopedia of Archaeal and Bacterial Type Strains, Phase II (KMG-II): from individual species to whole genera.</title>
        <authorList>
            <person name="Goeker M."/>
        </authorList>
    </citation>
    <scope>NUCLEOTIDE SEQUENCE [LARGE SCALE GENOMIC DNA]</scope>
    <source>
        <strain evidence="3 4">DSM 100673</strain>
    </source>
</reference>
<comment type="caution">
    <text evidence="3">The sequence shown here is derived from an EMBL/GenBank/DDBJ whole genome shotgun (WGS) entry which is preliminary data.</text>
</comment>
<sequence length="404" mass="43993">MSDTPKSKKAVDRVALGAIAVILGFLYFFFVSLVVISFSFYVMRSEWDAELSKNTDNQIQSVDELIFLKNQSVEISAQIAISLKALSLTDDVFQAAQGELIEKQSDQLVAQRKLEGNLLVVQAHFARVIPALVGVDLGKLADIVDAPELSIEEATAGFHLLINGTYGPDVAPDRVDQIIKATRELATFHESLADSKRAADKDVSVAEGLKRKAERDVAGIETRLGGLRHRLGSIEARLPPFSEYRARLERIEKNFSFLNMHMMVKLPPILLTLIATIAAGGLGTLVAYSRTAFIDQKRPKVSELVITIGEGVAAAIGIFLFSGAGLLALSQSGGQDGLDLSPYMVAFLAFLSGLMAESAFGRITRYGQRIFGEDKSEEVTEKPPKPEPEEPLEENVKTPESRGS</sequence>
<dbReference type="Proteomes" id="UP000240418">
    <property type="component" value="Unassembled WGS sequence"/>
</dbReference>
<evidence type="ECO:0000313" key="4">
    <source>
        <dbReference type="Proteomes" id="UP000240418"/>
    </source>
</evidence>
<keyword evidence="2" id="KW-0472">Membrane</keyword>
<organism evidence="3 4">
    <name type="scientific">Shimia abyssi</name>
    <dbReference type="NCBI Taxonomy" id="1662395"/>
    <lineage>
        <taxon>Bacteria</taxon>
        <taxon>Pseudomonadati</taxon>
        <taxon>Pseudomonadota</taxon>
        <taxon>Alphaproteobacteria</taxon>
        <taxon>Rhodobacterales</taxon>
        <taxon>Roseobacteraceae</taxon>
    </lineage>
</organism>
<keyword evidence="4" id="KW-1185">Reference proteome</keyword>
<feature type="transmembrane region" description="Helical" evidence="2">
    <location>
        <begin position="269"/>
        <end position="289"/>
    </location>
</feature>
<evidence type="ECO:0000256" key="1">
    <source>
        <dbReference type="SAM" id="MobiDB-lite"/>
    </source>
</evidence>
<dbReference type="EMBL" id="PYGJ01000001">
    <property type="protein sequence ID" value="PSL21604.1"/>
    <property type="molecule type" value="Genomic_DNA"/>
</dbReference>
<feature type="transmembrane region" description="Helical" evidence="2">
    <location>
        <begin position="340"/>
        <end position="360"/>
    </location>
</feature>
<keyword evidence="2" id="KW-1133">Transmembrane helix</keyword>
<dbReference type="OrthoDB" id="7797391at2"/>
<dbReference type="AlphaFoldDB" id="A0A2P8FIQ7"/>
<name>A0A2P8FIQ7_9RHOB</name>
<feature type="transmembrane region" description="Helical" evidence="2">
    <location>
        <begin position="301"/>
        <end position="328"/>
    </location>
</feature>
<evidence type="ECO:0000313" key="3">
    <source>
        <dbReference type="EMBL" id="PSL21604.1"/>
    </source>
</evidence>
<accession>A0A2P8FIQ7</accession>
<gene>
    <name evidence="3" type="ORF">CLV88_10127</name>
</gene>
<proteinExistence type="predicted"/>
<protein>
    <submittedName>
        <fullName evidence="3">Uncharacterized protein</fullName>
    </submittedName>
</protein>
<evidence type="ECO:0000256" key="2">
    <source>
        <dbReference type="SAM" id="Phobius"/>
    </source>
</evidence>
<feature type="region of interest" description="Disordered" evidence="1">
    <location>
        <begin position="373"/>
        <end position="404"/>
    </location>
</feature>
<feature type="transmembrane region" description="Helical" evidence="2">
    <location>
        <begin position="14"/>
        <end position="43"/>
    </location>
</feature>
<keyword evidence="2" id="KW-0812">Transmembrane</keyword>